<dbReference type="InterPro" id="IPR052340">
    <property type="entry name" value="RNase_Y/CdgJ"/>
</dbReference>
<dbReference type="Pfam" id="PF08668">
    <property type="entry name" value="HDOD"/>
    <property type="match status" value="1"/>
</dbReference>
<dbReference type="SUPFAM" id="SSF55781">
    <property type="entry name" value="GAF domain-like"/>
    <property type="match status" value="1"/>
</dbReference>
<organism evidence="2 3">
    <name type="scientific">Aromatoleum diolicum</name>
    <dbReference type="NCBI Taxonomy" id="75796"/>
    <lineage>
        <taxon>Bacteria</taxon>
        <taxon>Pseudomonadati</taxon>
        <taxon>Pseudomonadota</taxon>
        <taxon>Betaproteobacteria</taxon>
        <taxon>Rhodocyclales</taxon>
        <taxon>Rhodocyclaceae</taxon>
        <taxon>Aromatoleum</taxon>
    </lineage>
</organism>
<dbReference type="SUPFAM" id="SSF109604">
    <property type="entry name" value="HD-domain/PDEase-like"/>
    <property type="match status" value="1"/>
</dbReference>
<dbReference type="Gene3D" id="1.10.3210.10">
    <property type="entry name" value="Hypothetical protein af1432"/>
    <property type="match status" value="1"/>
</dbReference>
<dbReference type="SMART" id="SM00065">
    <property type="entry name" value="GAF"/>
    <property type="match status" value="1"/>
</dbReference>
<accession>A0ABX1QCN3</accession>
<keyword evidence="3" id="KW-1185">Reference proteome</keyword>
<dbReference type="PANTHER" id="PTHR33525">
    <property type="match status" value="1"/>
</dbReference>
<dbReference type="InterPro" id="IPR029016">
    <property type="entry name" value="GAF-like_dom_sf"/>
</dbReference>
<reference evidence="2 3" key="1">
    <citation type="submission" date="2019-12" db="EMBL/GenBank/DDBJ databases">
        <title>Comparative genomics gives insights into the taxonomy of the Azoarcus-Aromatoleum group and reveals separate origins of nif in the plant-associated Azoarcus and non-plant-associated Aromatoleum sub-groups.</title>
        <authorList>
            <person name="Lafos M."/>
            <person name="Maluk M."/>
            <person name="Batista M."/>
            <person name="Junghare M."/>
            <person name="Carmona M."/>
            <person name="Faoro H."/>
            <person name="Cruz L.M."/>
            <person name="Battistoni F."/>
            <person name="De Souza E."/>
            <person name="Pedrosa F."/>
            <person name="Chen W.-M."/>
            <person name="Poole P.S."/>
            <person name="Dixon R.A."/>
            <person name="James E.K."/>
        </authorList>
    </citation>
    <scope>NUCLEOTIDE SEQUENCE [LARGE SCALE GENOMIC DNA]</scope>
    <source>
        <strain evidence="2 3">22Lin</strain>
    </source>
</reference>
<name>A0ABX1QCN3_9RHOO</name>
<evidence type="ECO:0000313" key="2">
    <source>
        <dbReference type="EMBL" id="NMG76119.1"/>
    </source>
</evidence>
<dbReference type="EMBL" id="WTVQ01000026">
    <property type="protein sequence ID" value="NMG76119.1"/>
    <property type="molecule type" value="Genomic_DNA"/>
</dbReference>
<dbReference type="Proteomes" id="UP000648984">
    <property type="component" value="Unassembled WGS sequence"/>
</dbReference>
<dbReference type="InterPro" id="IPR003018">
    <property type="entry name" value="GAF"/>
</dbReference>
<sequence length="517" mass="55369">MAKPIDPAARRAPAGSALFPELELGVPGEAPAPGTREPRALGEWVAHIRDQEMPALGATVALIHSVTEDDKASTGRLAQAILQDAAMTAKVLKLANSALYNPARHGISTISRAIVVLGFNAVAEIAVAIRVIDALLAGGVRQRVVTEMARGFHAAVQARSLSVMRHDGRSEEVFIAALLSRVGEMAFWCFGGTQAQRLDAELNAGGQTAEEAQMSVLGFRLRQLSLGLAREWKLGPLLQSVLEGSSRVAPTEQAILYGQRLAAEAENGWDAPGTCKLIGELATFVGVSPEALREDLAANSVEAARIAGYFGGAEAGRQIPLAGPAAELDVEEVEPVLVEDLLEPDPQLQLKILREISGRIAAGANLNEILQLVLEGIYRGVGFDRVLFGLLSQNRLQLIGKTALGTGAEALRQRFIFSLDQTPGDLFNEFFRHPRALRFEPGRNPPGLRIDRLQLVTNASLACVAPILVQGRPIGLFYADRLNPARGIDDETFEAFQLFAQQVSLAVTAASSSRRSQ</sequence>
<feature type="domain" description="HDOD" evidence="1">
    <location>
        <begin position="53"/>
        <end position="248"/>
    </location>
</feature>
<protein>
    <submittedName>
        <fullName evidence="2">HDOD domain-containing protein</fullName>
    </submittedName>
</protein>
<proteinExistence type="predicted"/>
<dbReference type="PANTHER" id="PTHR33525:SF3">
    <property type="entry name" value="RIBONUCLEASE Y"/>
    <property type="match status" value="1"/>
</dbReference>
<dbReference type="RefSeq" id="WP_169261267.1">
    <property type="nucleotide sequence ID" value="NZ_WTVQ01000026.1"/>
</dbReference>
<dbReference type="PROSITE" id="PS51833">
    <property type="entry name" value="HDOD"/>
    <property type="match status" value="1"/>
</dbReference>
<dbReference type="Gene3D" id="3.30.450.40">
    <property type="match status" value="1"/>
</dbReference>
<evidence type="ECO:0000259" key="1">
    <source>
        <dbReference type="PROSITE" id="PS51833"/>
    </source>
</evidence>
<comment type="caution">
    <text evidence="2">The sequence shown here is derived from an EMBL/GenBank/DDBJ whole genome shotgun (WGS) entry which is preliminary data.</text>
</comment>
<dbReference type="InterPro" id="IPR013976">
    <property type="entry name" value="HDOD"/>
</dbReference>
<gene>
    <name evidence="2" type="ORF">GPA25_15230</name>
</gene>
<dbReference type="Pfam" id="PF01590">
    <property type="entry name" value="GAF"/>
    <property type="match status" value="1"/>
</dbReference>
<evidence type="ECO:0000313" key="3">
    <source>
        <dbReference type="Proteomes" id="UP000648984"/>
    </source>
</evidence>